<feature type="region of interest" description="Disordered" evidence="5">
    <location>
        <begin position="425"/>
        <end position="465"/>
    </location>
</feature>
<keyword evidence="7" id="KW-1185">Reference proteome</keyword>
<evidence type="ECO:0000256" key="2">
    <source>
        <dbReference type="ARBA" id="ARBA00023125"/>
    </source>
</evidence>
<keyword evidence="1" id="KW-0805">Transcription regulation</keyword>
<reference evidence="7" key="1">
    <citation type="journal article" date="2017" name="Genome Biol.">
        <title>Comparative genomics reveals high biological diversity and specific adaptations in the industrially and medically important fungal genus Aspergillus.</title>
        <authorList>
            <person name="de Vries R.P."/>
            <person name="Riley R."/>
            <person name="Wiebenga A."/>
            <person name="Aguilar-Osorio G."/>
            <person name="Amillis S."/>
            <person name="Uchima C.A."/>
            <person name="Anderluh G."/>
            <person name="Asadollahi M."/>
            <person name="Askin M."/>
            <person name="Barry K."/>
            <person name="Battaglia E."/>
            <person name="Bayram O."/>
            <person name="Benocci T."/>
            <person name="Braus-Stromeyer S.A."/>
            <person name="Caldana C."/>
            <person name="Canovas D."/>
            <person name="Cerqueira G.C."/>
            <person name="Chen F."/>
            <person name="Chen W."/>
            <person name="Choi C."/>
            <person name="Clum A."/>
            <person name="Dos Santos R.A."/>
            <person name="Damasio A.R."/>
            <person name="Diallinas G."/>
            <person name="Emri T."/>
            <person name="Fekete E."/>
            <person name="Flipphi M."/>
            <person name="Freyberg S."/>
            <person name="Gallo A."/>
            <person name="Gournas C."/>
            <person name="Habgood R."/>
            <person name="Hainaut M."/>
            <person name="Harispe M.L."/>
            <person name="Henrissat B."/>
            <person name="Hilden K.S."/>
            <person name="Hope R."/>
            <person name="Hossain A."/>
            <person name="Karabika E."/>
            <person name="Karaffa L."/>
            <person name="Karanyi Z."/>
            <person name="Krasevec N."/>
            <person name="Kuo A."/>
            <person name="Kusch H."/>
            <person name="LaButti K."/>
            <person name="Lagendijk E.L."/>
            <person name="Lapidus A."/>
            <person name="Levasseur A."/>
            <person name="Lindquist E."/>
            <person name="Lipzen A."/>
            <person name="Logrieco A.F."/>
            <person name="MacCabe A."/>
            <person name="Maekelae M.R."/>
            <person name="Malavazi I."/>
            <person name="Melin P."/>
            <person name="Meyer V."/>
            <person name="Mielnichuk N."/>
            <person name="Miskei M."/>
            <person name="Molnar A.P."/>
            <person name="Mule G."/>
            <person name="Ngan C.Y."/>
            <person name="Orejas M."/>
            <person name="Orosz E."/>
            <person name="Ouedraogo J.P."/>
            <person name="Overkamp K.M."/>
            <person name="Park H.-S."/>
            <person name="Perrone G."/>
            <person name="Piumi F."/>
            <person name="Punt P.J."/>
            <person name="Ram A.F."/>
            <person name="Ramon A."/>
            <person name="Rauscher S."/>
            <person name="Record E."/>
            <person name="Riano-Pachon D.M."/>
            <person name="Robert V."/>
            <person name="Roehrig J."/>
            <person name="Ruller R."/>
            <person name="Salamov A."/>
            <person name="Salih N.S."/>
            <person name="Samson R.A."/>
            <person name="Sandor E."/>
            <person name="Sanguinetti M."/>
            <person name="Schuetze T."/>
            <person name="Sepcic K."/>
            <person name="Shelest E."/>
            <person name="Sherlock G."/>
            <person name="Sophianopoulou V."/>
            <person name="Squina F.M."/>
            <person name="Sun H."/>
            <person name="Susca A."/>
            <person name="Todd R.B."/>
            <person name="Tsang A."/>
            <person name="Unkles S.E."/>
            <person name="van de Wiele N."/>
            <person name="van Rossen-Uffink D."/>
            <person name="Oliveira J.V."/>
            <person name="Vesth T.C."/>
            <person name="Visser J."/>
            <person name="Yu J.-H."/>
            <person name="Zhou M."/>
            <person name="Andersen M.R."/>
            <person name="Archer D.B."/>
            <person name="Baker S.E."/>
            <person name="Benoit I."/>
            <person name="Brakhage A.A."/>
            <person name="Braus G.H."/>
            <person name="Fischer R."/>
            <person name="Frisvad J.C."/>
            <person name="Goldman G.H."/>
            <person name="Houbraken J."/>
            <person name="Oakley B."/>
            <person name="Pocsi I."/>
            <person name="Scazzocchio C."/>
            <person name="Seiboth B."/>
            <person name="vanKuyk P.A."/>
            <person name="Wortman J."/>
            <person name="Dyer P.S."/>
            <person name="Grigoriev I.V."/>
        </authorList>
    </citation>
    <scope>NUCLEOTIDE SEQUENCE [LARGE SCALE GENOMIC DNA]</scope>
    <source>
        <strain evidence="7">CBS 506.65</strain>
    </source>
</reference>
<evidence type="ECO:0008006" key="8">
    <source>
        <dbReference type="Google" id="ProtNLM"/>
    </source>
</evidence>
<dbReference type="GeneID" id="34611254"/>
<sequence>MDVGQVPVPRAPGLPCSKVHHDMFQRPGQSVSTPLRVASATSFPAYLQFVMEDPETRHRTLNDLGRRARGEGNRILKGIGGACLWCYRSKVKCGPVRPCPPCQSGKRRCIRDLSQLCFFPNARDVSAASAVDSWRGPLAAARAVLDGLKEKSGPWPPGQEIMVQFRDLDTKRVHTCVFDILDIAKLGQTSTWTCCAPEEKLIRASMKYIPFLNLGSIDPHVTPQPLIKSASEMYDLLTGIICLLNAQIYVSPTQARTGRMLMFQLILAYVYVLSKKSDGFCSLLSTEIRRRGFREEALDVVIEQTPTCLNDDWAAAGLYFRVVDKILSLQLELPVSIIFDEIVLHLKKVRADLWGLLKALPHGQPSSKMTTRNCLDNHIPAIPDVQAFDVTLWLDSPGSPAPHEEHAPNLDSQCPYAMQSLLGLDYSDDVPSSPTVTDSSQQTPSDQTLGENEPGTPLGDKFGPF</sequence>
<organism evidence="6 7">
    <name type="scientific">Penicilliopsis zonata CBS 506.65</name>
    <dbReference type="NCBI Taxonomy" id="1073090"/>
    <lineage>
        <taxon>Eukaryota</taxon>
        <taxon>Fungi</taxon>
        <taxon>Dikarya</taxon>
        <taxon>Ascomycota</taxon>
        <taxon>Pezizomycotina</taxon>
        <taxon>Eurotiomycetes</taxon>
        <taxon>Eurotiomycetidae</taxon>
        <taxon>Eurotiales</taxon>
        <taxon>Aspergillaceae</taxon>
        <taxon>Penicilliopsis</taxon>
    </lineage>
</organism>
<dbReference type="AlphaFoldDB" id="A0A1L9SQT4"/>
<dbReference type="GO" id="GO:0000981">
    <property type="term" value="F:DNA-binding transcription factor activity, RNA polymerase II-specific"/>
    <property type="evidence" value="ECO:0007669"/>
    <property type="project" value="InterPro"/>
</dbReference>
<keyword evidence="3" id="KW-0804">Transcription</keyword>
<proteinExistence type="predicted"/>
<evidence type="ECO:0000313" key="6">
    <source>
        <dbReference type="EMBL" id="OJJ49467.1"/>
    </source>
</evidence>
<dbReference type="GO" id="GO:0003677">
    <property type="term" value="F:DNA binding"/>
    <property type="evidence" value="ECO:0007669"/>
    <property type="project" value="UniProtKB-KW"/>
</dbReference>
<dbReference type="OrthoDB" id="4227365at2759"/>
<keyword evidence="4" id="KW-0539">Nucleus</keyword>
<protein>
    <recommendedName>
        <fullName evidence="8">Zn(2)-C6 fungal-type domain-containing protein</fullName>
    </recommendedName>
</protein>
<dbReference type="Proteomes" id="UP000184188">
    <property type="component" value="Unassembled WGS sequence"/>
</dbReference>
<dbReference type="VEuPathDB" id="FungiDB:ASPZODRAFT_14182"/>
<dbReference type="SUPFAM" id="SSF57701">
    <property type="entry name" value="Zn2/Cys6 DNA-binding domain"/>
    <property type="match status" value="1"/>
</dbReference>
<name>A0A1L9SQT4_9EURO</name>
<accession>A0A1L9SQT4</accession>
<gene>
    <name evidence="6" type="ORF">ASPZODRAFT_14182</name>
</gene>
<feature type="compositionally biased region" description="Polar residues" evidence="5">
    <location>
        <begin position="430"/>
        <end position="450"/>
    </location>
</feature>
<dbReference type="EMBL" id="KV878338">
    <property type="protein sequence ID" value="OJJ49467.1"/>
    <property type="molecule type" value="Genomic_DNA"/>
</dbReference>
<evidence type="ECO:0000256" key="3">
    <source>
        <dbReference type="ARBA" id="ARBA00023163"/>
    </source>
</evidence>
<evidence type="ECO:0000256" key="5">
    <source>
        <dbReference type="SAM" id="MobiDB-lite"/>
    </source>
</evidence>
<keyword evidence="2" id="KW-0238">DNA-binding</keyword>
<evidence type="ECO:0000256" key="4">
    <source>
        <dbReference type="ARBA" id="ARBA00023242"/>
    </source>
</evidence>
<dbReference type="GO" id="GO:0008270">
    <property type="term" value="F:zinc ion binding"/>
    <property type="evidence" value="ECO:0007669"/>
    <property type="project" value="InterPro"/>
</dbReference>
<evidence type="ECO:0000313" key="7">
    <source>
        <dbReference type="Proteomes" id="UP000184188"/>
    </source>
</evidence>
<dbReference type="InterPro" id="IPR036864">
    <property type="entry name" value="Zn2-C6_fun-type_DNA-bd_sf"/>
</dbReference>
<evidence type="ECO:0000256" key="1">
    <source>
        <dbReference type="ARBA" id="ARBA00023015"/>
    </source>
</evidence>
<dbReference type="RefSeq" id="XP_022583977.1">
    <property type="nucleotide sequence ID" value="XM_022724789.1"/>
</dbReference>